<evidence type="ECO:0000313" key="3">
    <source>
        <dbReference type="Proteomes" id="UP000003860"/>
    </source>
</evidence>
<comment type="caution">
    <text evidence="2">The sequence shown here is derived from an EMBL/GenBank/DDBJ whole genome shotgun (WGS) entry which is preliminary data.</text>
</comment>
<dbReference type="Gene3D" id="3.90.550.10">
    <property type="entry name" value="Spore Coat Polysaccharide Biosynthesis Protein SpsA, Chain A"/>
    <property type="match status" value="1"/>
</dbReference>
<evidence type="ECO:0000259" key="1">
    <source>
        <dbReference type="Pfam" id="PF00535"/>
    </source>
</evidence>
<dbReference type="eggNOG" id="COG1216">
    <property type="taxonomic scope" value="Bacteria"/>
</dbReference>
<dbReference type="AlphaFoldDB" id="F1TC96"/>
<dbReference type="Proteomes" id="UP000003860">
    <property type="component" value="Unassembled WGS sequence"/>
</dbReference>
<name>F1TC96_9FIRM</name>
<dbReference type="GO" id="GO:0016740">
    <property type="term" value="F:transferase activity"/>
    <property type="evidence" value="ECO:0007669"/>
    <property type="project" value="UniProtKB-KW"/>
</dbReference>
<dbReference type="Pfam" id="PF00535">
    <property type="entry name" value="Glycos_transf_2"/>
    <property type="match status" value="1"/>
</dbReference>
<dbReference type="InterPro" id="IPR050834">
    <property type="entry name" value="Glycosyltransf_2"/>
</dbReference>
<dbReference type="CDD" id="cd00761">
    <property type="entry name" value="Glyco_tranf_GTA_type"/>
    <property type="match status" value="1"/>
</dbReference>
<organism evidence="2 3">
    <name type="scientific">Ruminiclostridium papyrosolvens DSM 2782</name>
    <dbReference type="NCBI Taxonomy" id="588581"/>
    <lineage>
        <taxon>Bacteria</taxon>
        <taxon>Bacillati</taxon>
        <taxon>Bacillota</taxon>
        <taxon>Clostridia</taxon>
        <taxon>Eubacteriales</taxon>
        <taxon>Oscillospiraceae</taxon>
        <taxon>Ruminiclostridium</taxon>
    </lineage>
</organism>
<dbReference type="RefSeq" id="WP_004618820.1">
    <property type="nucleotide sequence ID" value="NZ_ACXX02000005.1"/>
</dbReference>
<evidence type="ECO:0000313" key="2">
    <source>
        <dbReference type="EMBL" id="EGD48011.1"/>
    </source>
</evidence>
<accession>F1TC96</accession>
<dbReference type="OrthoDB" id="3189257at2"/>
<keyword evidence="3" id="KW-1185">Reference proteome</keyword>
<dbReference type="PANTHER" id="PTHR43685:SF2">
    <property type="entry name" value="GLYCOSYLTRANSFERASE 2-LIKE DOMAIN-CONTAINING PROTEIN"/>
    <property type="match status" value="1"/>
</dbReference>
<reference evidence="2" key="1">
    <citation type="submission" date="2009-07" db="EMBL/GenBank/DDBJ databases">
        <authorList>
            <consortium name="US DOE Joint Genome Institute (JGI-PGF)"/>
            <person name="Lucas S."/>
            <person name="Copeland A."/>
            <person name="Lapidus A."/>
            <person name="Glavina del Rio T."/>
            <person name="Tice H."/>
            <person name="Bruce D."/>
            <person name="Goodwin L."/>
            <person name="Pitluck S."/>
            <person name="Larimer F."/>
            <person name="Land M.L."/>
            <person name="Mouttaki H."/>
            <person name="He Z."/>
            <person name="Zhou J."/>
            <person name="Hemme C.L."/>
        </authorList>
    </citation>
    <scope>NUCLEOTIDE SEQUENCE</scope>
    <source>
        <strain evidence="2">DSM 2782</strain>
    </source>
</reference>
<dbReference type="STRING" id="588581.Cpap_2697"/>
<protein>
    <submittedName>
        <fullName evidence="2">Glycosyl transferase family 2</fullName>
    </submittedName>
</protein>
<dbReference type="InterPro" id="IPR029044">
    <property type="entry name" value="Nucleotide-diphossugar_trans"/>
</dbReference>
<dbReference type="SUPFAM" id="SSF53448">
    <property type="entry name" value="Nucleotide-diphospho-sugar transferases"/>
    <property type="match status" value="1"/>
</dbReference>
<dbReference type="EMBL" id="ACXX02000005">
    <property type="protein sequence ID" value="EGD48011.1"/>
    <property type="molecule type" value="Genomic_DNA"/>
</dbReference>
<keyword evidence="2" id="KW-0808">Transferase</keyword>
<sequence length="336" mass="37906">MNTDYEKGTATFVMAHWSQNHEESREHLKQAVDGILSQTNDNWQIVIVDDLSPSLEAREYLKKIKELKPEKIHLIFKATNDGPGISRNIGIEWAYKNNSPIILFNDADDVSHPKRLDTVRRIFMGDPEAGVVYSTFKVIDENMKPVPDKALTPSILEILEGHRENPVQGKDAWIQIGTVKGYTNLTSSTAVKTQIAYKYPFPEVIVSEDQHAWLRYSAGGGKFVYAADIPSLYRIPQGISTASRARREDFYSEKAVVDTDGFLEAIRIYDKAIGLCPEDRDSLLIKFYLKLAETLGREDQNSLARAQVVKAAGISRIKTEEQIALRGLQSHLWAKI</sequence>
<dbReference type="InterPro" id="IPR001173">
    <property type="entry name" value="Glyco_trans_2-like"/>
</dbReference>
<proteinExistence type="predicted"/>
<reference evidence="2" key="2">
    <citation type="submission" date="2011-01" db="EMBL/GenBank/DDBJ databases">
        <title>The Non-contiguous Finished genome of Clostridium papyrosolvens.</title>
        <authorList>
            <person name="Lucas S."/>
            <person name="Copeland A."/>
            <person name="Lapidus A."/>
            <person name="Cheng J.-F."/>
            <person name="Goodwin L."/>
            <person name="Pitluck S."/>
            <person name="Misra M."/>
            <person name="Chertkov O."/>
            <person name="Detter J.C."/>
            <person name="Han C."/>
            <person name="Tapia R."/>
            <person name="Land M."/>
            <person name="Hauser L."/>
            <person name="Kyrpides N."/>
            <person name="Ivanova N."/>
            <person name="Pagani I."/>
            <person name="Mouttaki H."/>
            <person name="He Z."/>
            <person name="Zhou J."/>
            <person name="Hemme C.L."/>
            <person name="Woyke T."/>
        </authorList>
    </citation>
    <scope>NUCLEOTIDE SEQUENCE [LARGE SCALE GENOMIC DNA]</scope>
    <source>
        <strain evidence="2">DSM 2782</strain>
    </source>
</reference>
<gene>
    <name evidence="2" type="ORF">Cpap_2697</name>
</gene>
<feature type="domain" description="Glycosyltransferase 2-like" evidence="1">
    <location>
        <begin position="25"/>
        <end position="181"/>
    </location>
</feature>
<dbReference type="PANTHER" id="PTHR43685">
    <property type="entry name" value="GLYCOSYLTRANSFERASE"/>
    <property type="match status" value="1"/>
</dbReference>